<dbReference type="AlphaFoldDB" id="A0A1M2VZH9"/>
<feature type="region of interest" description="Disordered" evidence="1">
    <location>
        <begin position="224"/>
        <end position="290"/>
    </location>
</feature>
<evidence type="ECO:0000256" key="1">
    <source>
        <dbReference type="SAM" id="MobiDB-lite"/>
    </source>
</evidence>
<sequence>MAPEPLQLNVVHVLLQYIAPPSQLTQPLPPYLLSKPLLQRHHFLRLSTDQPDEYLCWPSSPERKAHIIHLLESRPRPLDDDQPFAYPVQYSFDGEDFYAHVDLSSDGSDGARVILQWDEAGEWRYHNTDLMPFPPGSRSALEDVLVPPAPPHPVSLPTLSAAAYPRNYDLDIPDDDDGDDDDYWNAYGSTDIGDSAYHSAAPVSAKDTTSSEDAYWDQYASVQGTADSTIPSPTPHGRRKALPNPSEPEQDMTSPLPVPVRVPSEDTYAEPLPIPPSLVPRGRSNSRWDPASPTALARLLSSITPRESALPSPAPGASFDMEENLSSPTVGGSDDSESSSSPGLGLSGMGPVMAAAIIAEGVSMAQAEAANQSHALEMGLGSGAQQVEAGSVEDEEADLRATLEGVWKMWKKSRRAAAGPSGPSDNRVARDVFLRTALDVVEA</sequence>
<feature type="region of interest" description="Disordered" evidence="1">
    <location>
        <begin position="167"/>
        <end position="191"/>
    </location>
</feature>
<reference evidence="2 3" key="1">
    <citation type="submission" date="2016-10" db="EMBL/GenBank/DDBJ databases">
        <title>Genome sequence of the basidiomycete white-rot fungus Trametes pubescens.</title>
        <authorList>
            <person name="Makela M.R."/>
            <person name="Granchi Z."/>
            <person name="Peng M."/>
            <person name="De Vries R.P."/>
            <person name="Grigoriev I."/>
            <person name="Riley R."/>
            <person name="Hilden K."/>
        </authorList>
    </citation>
    <scope>NUCLEOTIDE SEQUENCE [LARGE SCALE GENOMIC DNA]</scope>
    <source>
        <strain evidence="2 3">FBCC735</strain>
    </source>
</reference>
<feature type="region of interest" description="Disordered" evidence="1">
    <location>
        <begin position="306"/>
        <end position="347"/>
    </location>
</feature>
<evidence type="ECO:0000313" key="2">
    <source>
        <dbReference type="EMBL" id="OJT12936.1"/>
    </source>
</evidence>
<keyword evidence="3" id="KW-1185">Reference proteome</keyword>
<feature type="compositionally biased region" description="Low complexity" evidence="1">
    <location>
        <begin position="330"/>
        <end position="347"/>
    </location>
</feature>
<dbReference type="OMA" id="HTEDAYW"/>
<gene>
    <name evidence="2" type="ORF">TRAPUB_10501</name>
</gene>
<dbReference type="Proteomes" id="UP000184267">
    <property type="component" value="Unassembled WGS sequence"/>
</dbReference>
<dbReference type="OrthoDB" id="2270193at2759"/>
<organism evidence="2 3">
    <name type="scientific">Trametes pubescens</name>
    <name type="common">White-rot fungus</name>
    <dbReference type="NCBI Taxonomy" id="154538"/>
    <lineage>
        <taxon>Eukaryota</taxon>
        <taxon>Fungi</taxon>
        <taxon>Dikarya</taxon>
        <taxon>Basidiomycota</taxon>
        <taxon>Agaricomycotina</taxon>
        <taxon>Agaricomycetes</taxon>
        <taxon>Polyporales</taxon>
        <taxon>Polyporaceae</taxon>
        <taxon>Trametes</taxon>
    </lineage>
</organism>
<feature type="compositionally biased region" description="Acidic residues" evidence="1">
    <location>
        <begin position="171"/>
        <end position="183"/>
    </location>
</feature>
<dbReference type="EMBL" id="MNAD01000443">
    <property type="protein sequence ID" value="OJT12936.1"/>
    <property type="molecule type" value="Genomic_DNA"/>
</dbReference>
<comment type="caution">
    <text evidence="2">The sequence shown here is derived from an EMBL/GenBank/DDBJ whole genome shotgun (WGS) entry which is preliminary data.</text>
</comment>
<accession>A0A1M2VZH9</accession>
<name>A0A1M2VZH9_TRAPU</name>
<dbReference type="STRING" id="154538.A0A1M2VZH9"/>
<proteinExistence type="predicted"/>
<evidence type="ECO:0000313" key="3">
    <source>
        <dbReference type="Proteomes" id="UP000184267"/>
    </source>
</evidence>
<protein>
    <submittedName>
        <fullName evidence="2">Uncharacterized protein</fullName>
    </submittedName>
</protein>